<evidence type="ECO:0000313" key="3">
    <source>
        <dbReference type="EMBL" id="CAH9137846.1"/>
    </source>
</evidence>
<feature type="region of interest" description="Disordered" evidence="1">
    <location>
        <begin position="354"/>
        <end position="396"/>
    </location>
</feature>
<accession>A0AAV0FR18</accession>
<evidence type="ECO:0000313" key="4">
    <source>
        <dbReference type="Proteomes" id="UP001152523"/>
    </source>
</evidence>
<dbReference type="Pfam" id="PF20241">
    <property type="entry name" value="DUF6598"/>
    <property type="match status" value="2"/>
</dbReference>
<feature type="domain" description="DUF6598" evidence="2">
    <location>
        <begin position="412"/>
        <end position="652"/>
    </location>
</feature>
<dbReference type="PANTHER" id="PTHR33065">
    <property type="entry name" value="OS07G0486400 PROTEIN"/>
    <property type="match status" value="1"/>
</dbReference>
<reference evidence="3" key="1">
    <citation type="submission" date="2022-07" db="EMBL/GenBank/DDBJ databases">
        <authorList>
            <person name="Macas J."/>
            <person name="Novak P."/>
            <person name="Neumann P."/>
        </authorList>
    </citation>
    <scope>NUCLEOTIDE SEQUENCE</scope>
</reference>
<dbReference type="InterPro" id="IPR046533">
    <property type="entry name" value="DUF6598"/>
</dbReference>
<organism evidence="3 4">
    <name type="scientific">Cuscuta epithymum</name>
    <dbReference type="NCBI Taxonomy" id="186058"/>
    <lineage>
        <taxon>Eukaryota</taxon>
        <taxon>Viridiplantae</taxon>
        <taxon>Streptophyta</taxon>
        <taxon>Embryophyta</taxon>
        <taxon>Tracheophyta</taxon>
        <taxon>Spermatophyta</taxon>
        <taxon>Magnoliopsida</taxon>
        <taxon>eudicotyledons</taxon>
        <taxon>Gunneridae</taxon>
        <taxon>Pentapetalae</taxon>
        <taxon>asterids</taxon>
        <taxon>lamiids</taxon>
        <taxon>Solanales</taxon>
        <taxon>Convolvulaceae</taxon>
        <taxon>Cuscuteae</taxon>
        <taxon>Cuscuta</taxon>
        <taxon>Cuscuta subgen. Cuscuta</taxon>
    </lineage>
</organism>
<feature type="domain" description="DUF6598" evidence="2">
    <location>
        <begin position="64"/>
        <end position="289"/>
    </location>
</feature>
<keyword evidence="4" id="KW-1185">Reference proteome</keyword>
<protein>
    <recommendedName>
        <fullName evidence="2">DUF6598 domain-containing protein</fullName>
    </recommendedName>
</protein>
<gene>
    <name evidence="3" type="ORF">CEPIT_LOCUS36347</name>
</gene>
<name>A0AAV0FR18_9ASTE</name>
<dbReference type="EMBL" id="CAMAPF010001001">
    <property type="protein sequence ID" value="CAH9137846.1"/>
    <property type="molecule type" value="Genomic_DNA"/>
</dbReference>
<comment type="caution">
    <text evidence="3">The sequence shown here is derived from an EMBL/GenBank/DDBJ whole genome shotgun (WGS) entry which is preliminary data.</text>
</comment>
<sequence length="659" mass="74984">MFGRFMDFEKYLDKYSNVSRGELQKIRDCCHSDERMVKLKLKYLHENREKEKEEGKPSLEAGPLVHVLSMSIRSKKDENKPLSVYGKIWVEYKNGKRGGVGHFIYHREREDAEILKGGGMLTLNGPDFSCWPYHAYFPLSCSRVDVNLFDGDDNIVASNNFSLDEIEVEDEFERVKSLVISCEQGLLVVDYIAIPLGVYCRIELIFHNRKDSLKQESIDVNGKVVVRYVNTYGTYSGEECVIFEKQSNEFERVEISKRKPMHLSRCWVALPAYSSLVVSCDLSEFGTGRKVVSDKLELLAQSGLLFGDSFVLDDLIIHVRVAWFSPKPLGRCCRSDHFQHQSPVNVSSLVIPTTQGREEEDIYRDTEDERSNSSSEIEEMDTEGEHESSSSLNIPWGELRPHKNTPWPSPAVEIFSVFIGREKLKAVKVYGSIEVLSICDIFKRSESDALLLSDNMKSMPILVGSRLYEDFDPLEMEINIEDVDGHLAIKGHVKWAASVLDSSTWFDKQLSSVIQGRNGFASVHYSIFSEAVAANVKASLKLKTPSPYPKNVYGSLNAQYSCFDYSSRFTQDRYRSVLFKRTRDDSILVHVDETILPLCRPMVVVPIYSSLVIDVDLSIGTHSQKLLSCTTNIEISEGFRTIETNECILNIEVEWCEVK</sequence>
<dbReference type="Proteomes" id="UP001152523">
    <property type="component" value="Unassembled WGS sequence"/>
</dbReference>
<evidence type="ECO:0000259" key="2">
    <source>
        <dbReference type="Pfam" id="PF20241"/>
    </source>
</evidence>
<dbReference type="AlphaFoldDB" id="A0AAV0FR18"/>
<dbReference type="PANTHER" id="PTHR33065:SF88">
    <property type="entry name" value="OS11G0104220 PROTEIN"/>
    <property type="match status" value="1"/>
</dbReference>
<proteinExistence type="predicted"/>
<evidence type="ECO:0000256" key="1">
    <source>
        <dbReference type="SAM" id="MobiDB-lite"/>
    </source>
</evidence>